<dbReference type="InterPro" id="IPR003439">
    <property type="entry name" value="ABC_transporter-like_ATP-bd"/>
</dbReference>
<evidence type="ECO:0000313" key="13">
    <source>
        <dbReference type="Proteomes" id="UP000193689"/>
    </source>
</evidence>
<evidence type="ECO:0000256" key="9">
    <source>
        <dbReference type="SAM" id="Phobius"/>
    </source>
</evidence>
<dbReference type="PANTHER" id="PTHR43394">
    <property type="entry name" value="ATP-DEPENDENT PERMEASE MDL1, MITOCHONDRIAL"/>
    <property type="match status" value="1"/>
</dbReference>
<keyword evidence="6 9" id="KW-1133">Transmembrane helix</keyword>
<feature type="compositionally biased region" description="Basic and acidic residues" evidence="8">
    <location>
        <begin position="1436"/>
        <end position="1450"/>
    </location>
</feature>
<evidence type="ECO:0000256" key="2">
    <source>
        <dbReference type="ARBA" id="ARBA00022448"/>
    </source>
</evidence>
<feature type="compositionally biased region" description="Polar residues" evidence="8">
    <location>
        <begin position="741"/>
        <end position="763"/>
    </location>
</feature>
<feature type="region of interest" description="Disordered" evidence="8">
    <location>
        <begin position="1410"/>
        <end position="1499"/>
    </location>
</feature>
<feature type="transmembrane region" description="Helical" evidence="9">
    <location>
        <begin position="323"/>
        <end position="344"/>
    </location>
</feature>
<keyword evidence="4" id="KW-0547">Nucleotide-binding</keyword>
<dbReference type="InterPro" id="IPR003593">
    <property type="entry name" value="AAA+_ATPase"/>
</dbReference>
<evidence type="ECO:0000256" key="7">
    <source>
        <dbReference type="ARBA" id="ARBA00023136"/>
    </source>
</evidence>
<dbReference type="GO" id="GO:0016887">
    <property type="term" value="F:ATP hydrolysis activity"/>
    <property type="evidence" value="ECO:0007669"/>
    <property type="project" value="InterPro"/>
</dbReference>
<feature type="domain" description="ABC transmembrane type-1" evidence="11">
    <location>
        <begin position="54"/>
        <end position="345"/>
    </location>
</feature>
<dbReference type="SUPFAM" id="SSF90123">
    <property type="entry name" value="ABC transporter transmembrane region"/>
    <property type="match status" value="2"/>
</dbReference>
<keyword evidence="3 9" id="KW-0812">Transmembrane</keyword>
<evidence type="ECO:0000256" key="3">
    <source>
        <dbReference type="ARBA" id="ARBA00022692"/>
    </source>
</evidence>
<dbReference type="SMART" id="SM00382">
    <property type="entry name" value="AAA"/>
    <property type="match status" value="2"/>
</dbReference>
<evidence type="ECO:0000256" key="1">
    <source>
        <dbReference type="ARBA" id="ARBA00004141"/>
    </source>
</evidence>
<dbReference type="InParanoid" id="A0A1Y2DGG3"/>
<dbReference type="GeneID" id="63775070"/>
<feature type="transmembrane region" description="Helical" evidence="9">
    <location>
        <begin position="198"/>
        <end position="220"/>
    </location>
</feature>
<protein>
    <submittedName>
        <fullName evidence="12">p-loop containing nucleoside triphosphate hydrolase protein</fullName>
    </submittedName>
</protein>
<feature type="compositionally biased region" description="Polar residues" evidence="8">
    <location>
        <begin position="1483"/>
        <end position="1493"/>
    </location>
</feature>
<dbReference type="Proteomes" id="UP000193689">
    <property type="component" value="Unassembled WGS sequence"/>
</dbReference>
<evidence type="ECO:0000256" key="4">
    <source>
        <dbReference type="ARBA" id="ARBA00022741"/>
    </source>
</evidence>
<evidence type="ECO:0000259" key="10">
    <source>
        <dbReference type="PROSITE" id="PS50893"/>
    </source>
</evidence>
<dbReference type="Gene3D" id="1.20.1560.10">
    <property type="entry name" value="ABC transporter type 1, transmembrane domain"/>
    <property type="match status" value="2"/>
</dbReference>
<feature type="domain" description="ABC transporter" evidence="10">
    <location>
        <begin position="382"/>
        <end position="621"/>
    </location>
</feature>
<dbReference type="InterPro" id="IPR027417">
    <property type="entry name" value="P-loop_NTPase"/>
</dbReference>
<name>A0A1Y2DGG3_9PEZI</name>
<dbReference type="RefSeq" id="XP_040710914.1">
    <property type="nucleotide sequence ID" value="XM_040858858.1"/>
</dbReference>
<dbReference type="GO" id="GO:0090374">
    <property type="term" value="P:oligopeptide export from mitochondrion"/>
    <property type="evidence" value="ECO:0007669"/>
    <property type="project" value="TreeGrafter"/>
</dbReference>
<feature type="transmembrane region" description="Helical" evidence="9">
    <location>
        <begin position="1001"/>
        <end position="1026"/>
    </location>
</feature>
<dbReference type="SUPFAM" id="SSF52540">
    <property type="entry name" value="P-loop containing nucleoside triphosphate hydrolases"/>
    <property type="match status" value="3"/>
</dbReference>
<dbReference type="Pfam" id="PF00664">
    <property type="entry name" value="ABC_membrane"/>
    <property type="match status" value="2"/>
</dbReference>
<dbReference type="GO" id="GO:0005743">
    <property type="term" value="C:mitochondrial inner membrane"/>
    <property type="evidence" value="ECO:0007669"/>
    <property type="project" value="TreeGrafter"/>
</dbReference>
<proteinExistence type="predicted"/>
<sequence length="1499" mass="165312">MSSMNSSSSNEIELDTIHENNNLSTLANAVPEEEHPSFKNLFGFTTWRHCGPLAVGLIASLFAGALKTSLAIILGEIFAVIARFGQGHLEAPETLSQVSRWCVILTAAGVASWLANFIFAFSWTAHGELQARHVRRRLFRGLLKKDMEWFDRQSDGVASLLVRHQTQTREFQAACSLGLGQLSVDVATALANIFVALYYSWILTLVLLGTAPVSVVLLGMMSRKVKPAIQAQKQELSAASKHATSAISASDLVKVFNGVDYETWQYFAAIRRSMQCYLTQAKANACQMGYVKFWLECMFVIGFYYGAVLVNSGMSPRDVMTTFYAALTALQAVESFLPMYLMLIKGMSAGQALRLVADDIKHDHPARKMVGSLKPNVCHGDIEINNINFAYPTNPLTPVLKNTSLFFPAGELSFVVGRSGSGKSTVGDLLLKFYEPTNGDILVDGYSLKTLDVEWLRTNITLVQQSSVIFRDTFFMNVALGAANPKNVSRESVSVSCKAAMLQSTLSRLPHGMRTRLGDGLYELSFGQKQCLAFARAILRNTPVLVLDEVTSGLDPTTRRMMLESIRKLRRGKTTIIITHDVVQIQDQDFVYIMECGRVVQKGFKKDILNQRNNAFVKLVSSSSPHGPIHKRSNQPPKRTHMLAQQTWEEPEPEPTSIYSRSNSLRKRWSRKEASSIHTTLGSAPKEISPSRSPRGRNFRSPQKNLADKPLPELPSERVSRSSARVLHEIRGNAQEKKPENSTAQPARTNRQNSTSPSKHTVFSRYSTGHKKLRDHSVQGDAKKAAVSLRKIYGTVWPALGVSERSLLLVGLLLCLVVAGSVPAFSIVFAHLLSVLYDAENRLAKGQKWALFLLAIAGAGALATVLSHLLMEWAGQAWVTALRVQALSRILRQPKFWFDKPKHAPNRISECMDRNAEELRNLLTLVSLASAPLLIAATKGYNIMECRWEMKCNRAAEGTSAIMTETFTNVSLVRALTQERWFYDKHDRSASFTLRLGIKKAAWTALLFASWQSIFWFMMALIFYYATVLLARDQEITVEAVLQVVNLLVLGLSTASNLLNSVPGISAAQATAAQLLYYANLAVNSEDSPSLPPGRGKSARRSFSGKKHLISPFPIRMDGLSFSYPSTNLLHAIRPPKVLHNVSLEILPGTSTAIVGPSGCGKSTIVSLLLGLHTPNPIHPALNIRPSSHRHPLTFAGIPTSAISLRSLHSLIGYVPQMPHLFPSSIAANIVYGLPENSLLRSQKHIEKAAREAGIHDFIASLPEGYRTCVGDGGQGLSGGQAQRVCIARALVRRPRILIMDEPTSSLDAESAEGIRLCIARLMNKARGIMTISPAKSSQVRFGKNLLREIVEEKREMAVVVVTHSEEMMRVADRVVVVNQGRVVETGAYDVLRERGGRFAELIGGGLPAAERKSDMRDRRGPRNSVRSDTTGLKEPTNKRVDIRKPEVTTREGFANRSTWAGRTDEDWSSAGRNIPTPLCSPSKMSIPTTGSSFRRDQV</sequence>
<feature type="region of interest" description="Disordered" evidence="8">
    <location>
        <begin position="620"/>
        <end position="763"/>
    </location>
</feature>
<dbReference type="OrthoDB" id="6500128at2759"/>
<feature type="domain" description="ABC transporter" evidence="10">
    <location>
        <begin position="1115"/>
        <end position="1405"/>
    </location>
</feature>
<evidence type="ECO:0000256" key="8">
    <source>
        <dbReference type="SAM" id="MobiDB-lite"/>
    </source>
</evidence>
<dbReference type="GO" id="GO:0005524">
    <property type="term" value="F:ATP binding"/>
    <property type="evidence" value="ECO:0007669"/>
    <property type="project" value="UniProtKB-KW"/>
</dbReference>
<dbReference type="FunFam" id="3.40.50.300:FF:000604">
    <property type="entry name" value="ABC transporter B family member 28"/>
    <property type="match status" value="1"/>
</dbReference>
<evidence type="ECO:0000256" key="5">
    <source>
        <dbReference type="ARBA" id="ARBA00022840"/>
    </source>
</evidence>
<feature type="transmembrane region" description="Helical" evidence="9">
    <location>
        <begin position="293"/>
        <end position="311"/>
    </location>
</feature>
<keyword evidence="5" id="KW-0067">ATP-binding</keyword>
<dbReference type="PROSITE" id="PS00211">
    <property type="entry name" value="ABC_TRANSPORTER_1"/>
    <property type="match status" value="2"/>
</dbReference>
<feature type="transmembrane region" description="Helical" evidence="9">
    <location>
        <begin position="807"/>
        <end position="837"/>
    </location>
</feature>
<dbReference type="PROSITE" id="PS50929">
    <property type="entry name" value="ABC_TM1F"/>
    <property type="match status" value="2"/>
</dbReference>
<evidence type="ECO:0000256" key="6">
    <source>
        <dbReference type="ARBA" id="ARBA00022989"/>
    </source>
</evidence>
<feature type="compositionally biased region" description="Basic and acidic residues" evidence="8">
    <location>
        <begin position="1410"/>
        <end position="1421"/>
    </location>
</feature>
<dbReference type="InterPro" id="IPR017871">
    <property type="entry name" value="ABC_transporter-like_CS"/>
</dbReference>
<reference evidence="12 13" key="1">
    <citation type="submission" date="2016-07" db="EMBL/GenBank/DDBJ databases">
        <title>Pervasive Adenine N6-methylation of Active Genes in Fungi.</title>
        <authorList>
            <consortium name="DOE Joint Genome Institute"/>
            <person name="Mondo S.J."/>
            <person name="Dannebaum R.O."/>
            <person name="Kuo R.C."/>
            <person name="Labutti K."/>
            <person name="Haridas S."/>
            <person name="Kuo A."/>
            <person name="Salamov A."/>
            <person name="Ahrendt S.R."/>
            <person name="Lipzen A."/>
            <person name="Sullivan W."/>
            <person name="Andreopoulos W.B."/>
            <person name="Clum A."/>
            <person name="Lindquist E."/>
            <person name="Daum C."/>
            <person name="Ramamoorthy G.K."/>
            <person name="Gryganskyi A."/>
            <person name="Culley D."/>
            <person name="Magnuson J.K."/>
            <person name="James T.Y."/>
            <person name="O'Malley M.A."/>
            <person name="Stajich J.E."/>
            <person name="Spatafora J.W."/>
            <person name="Visel A."/>
            <person name="Grigoriev I.V."/>
        </authorList>
    </citation>
    <scope>NUCLEOTIDE SEQUENCE [LARGE SCALE GENOMIC DNA]</scope>
    <source>
        <strain evidence="12 13">CBS 129021</strain>
    </source>
</reference>
<gene>
    <name evidence="12" type="ORF">BCR38DRAFT_413699</name>
</gene>
<feature type="transmembrane region" description="Helical" evidence="9">
    <location>
        <begin position="101"/>
        <end position="123"/>
    </location>
</feature>
<accession>A0A1Y2DGG3</accession>
<organism evidence="12 13">
    <name type="scientific">Pseudomassariella vexata</name>
    <dbReference type="NCBI Taxonomy" id="1141098"/>
    <lineage>
        <taxon>Eukaryota</taxon>
        <taxon>Fungi</taxon>
        <taxon>Dikarya</taxon>
        <taxon>Ascomycota</taxon>
        <taxon>Pezizomycotina</taxon>
        <taxon>Sordariomycetes</taxon>
        <taxon>Xylariomycetidae</taxon>
        <taxon>Amphisphaeriales</taxon>
        <taxon>Pseudomassariaceae</taxon>
        <taxon>Pseudomassariella</taxon>
    </lineage>
</organism>
<keyword evidence="2" id="KW-0813">Transport</keyword>
<comment type="caution">
    <text evidence="12">The sequence shown here is derived from an EMBL/GenBank/DDBJ whole genome shotgun (WGS) entry which is preliminary data.</text>
</comment>
<dbReference type="Gene3D" id="3.40.50.300">
    <property type="entry name" value="P-loop containing nucleotide triphosphate hydrolases"/>
    <property type="match status" value="2"/>
</dbReference>
<feature type="domain" description="ABC transmembrane type-1" evidence="11">
    <location>
        <begin position="809"/>
        <end position="1067"/>
    </location>
</feature>
<dbReference type="EMBL" id="MCFJ01000018">
    <property type="protein sequence ID" value="ORY57785.1"/>
    <property type="molecule type" value="Genomic_DNA"/>
</dbReference>
<keyword evidence="12" id="KW-0378">Hydrolase</keyword>
<dbReference type="PROSITE" id="PS50893">
    <property type="entry name" value="ABC_TRANSPORTER_2"/>
    <property type="match status" value="2"/>
</dbReference>
<dbReference type="InterPro" id="IPR011527">
    <property type="entry name" value="ABC1_TM_dom"/>
</dbReference>
<comment type="subcellular location">
    <subcellularLocation>
        <location evidence="1">Membrane</location>
        <topology evidence="1">Multi-pass membrane protein</topology>
    </subcellularLocation>
</comment>
<dbReference type="InterPro" id="IPR039421">
    <property type="entry name" value="Type_1_exporter"/>
</dbReference>
<keyword evidence="7 9" id="KW-0472">Membrane</keyword>
<keyword evidence="13" id="KW-1185">Reference proteome</keyword>
<dbReference type="PANTHER" id="PTHR43394:SF15">
    <property type="entry name" value="ALPHA-FACTOR-TRANSPORTING ATPASE"/>
    <property type="match status" value="1"/>
</dbReference>
<feature type="transmembrane region" description="Helical" evidence="9">
    <location>
        <begin position="849"/>
        <end position="870"/>
    </location>
</feature>
<feature type="compositionally biased region" description="Basic residues" evidence="8">
    <location>
        <begin position="628"/>
        <end position="641"/>
    </location>
</feature>
<dbReference type="GO" id="GO:0015421">
    <property type="term" value="F:ABC-type oligopeptide transporter activity"/>
    <property type="evidence" value="ECO:0007669"/>
    <property type="project" value="TreeGrafter"/>
</dbReference>
<dbReference type="InterPro" id="IPR036640">
    <property type="entry name" value="ABC1_TM_sf"/>
</dbReference>
<dbReference type="CDD" id="cd18577">
    <property type="entry name" value="ABC_6TM_Pgp_ABCB1_D1_like"/>
    <property type="match status" value="1"/>
</dbReference>
<dbReference type="STRING" id="1141098.A0A1Y2DGG3"/>
<evidence type="ECO:0000313" key="12">
    <source>
        <dbReference type="EMBL" id="ORY57785.1"/>
    </source>
</evidence>
<dbReference type="Pfam" id="PF00005">
    <property type="entry name" value="ABC_tran"/>
    <property type="match status" value="2"/>
</dbReference>
<evidence type="ECO:0000259" key="11">
    <source>
        <dbReference type="PROSITE" id="PS50929"/>
    </source>
</evidence>
<dbReference type="FunCoup" id="A0A1Y2DGG3">
    <property type="interactions" value="760"/>
</dbReference>
<feature type="transmembrane region" description="Helical" evidence="9">
    <location>
        <begin position="53"/>
        <end position="81"/>
    </location>
</feature>
<feature type="compositionally biased region" description="Basic and acidic residues" evidence="8">
    <location>
        <begin position="706"/>
        <end position="740"/>
    </location>
</feature>